<evidence type="ECO:0000313" key="3">
    <source>
        <dbReference type="Proteomes" id="UP000018721"/>
    </source>
</evidence>
<dbReference type="HOGENOM" id="CLU_1597716_0_0_1"/>
<name>V9EB54_PHYNI</name>
<organism evidence="2 3">
    <name type="scientific">Phytophthora nicotianae P1569</name>
    <dbReference type="NCBI Taxonomy" id="1317065"/>
    <lineage>
        <taxon>Eukaryota</taxon>
        <taxon>Sar</taxon>
        <taxon>Stramenopiles</taxon>
        <taxon>Oomycota</taxon>
        <taxon>Peronosporomycetes</taxon>
        <taxon>Peronosporales</taxon>
        <taxon>Peronosporaceae</taxon>
        <taxon>Phytophthora</taxon>
    </lineage>
</organism>
<feature type="region of interest" description="Disordered" evidence="1">
    <location>
        <begin position="1"/>
        <end position="21"/>
    </location>
</feature>
<dbReference type="EMBL" id="ANIZ01003142">
    <property type="protein sequence ID" value="ETI35437.1"/>
    <property type="molecule type" value="Genomic_DNA"/>
</dbReference>
<evidence type="ECO:0000256" key="1">
    <source>
        <dbReference type="SAM" id="MobiDB-lite"/>
    </source>
</evidence>
<evidence type="ECO:0000313" key="2">
    <source>
        <dbReference type="EMBL" id="ETI35437.1"/>
    </source>
</evidence>
<gene>
    <name evidence="2" type="ORF">F443_18205</name>
</gene>
<protein>
    <submittedName>
        <fullName evidence="2">Uncharacterized protein</fullName>
    </submittedName>
</protein>
<accession>V9EB54</accession>
<sequence length="167" mass="18139">MAGSSDPPSQLAEPPSHTDAGVCETATLQHPVHPVWKPDSGLIFVTSVATRAPKTGQEPWRAAGVQPGQERVVLDEHSSTVAPASIIGRNEQGPTASVQYATASLGQFKQRIAIWFFWSQQARLKQMKQGSDTWEDVATAENENIHTRLKHHNKQAKCAPAAKSVIQ</sequence>
<proteinExistence type="predicted"/>
<dbReference type="AlphaFoldDB" id="V9EB54"/>
<comment type="caution">
    <text evidence="2">The sequence shown here is derived from an EMBL/GenBank/DDBJ whole genome shotgun (WGS) entry which is preliminary data.</text>
</comment>
<keyword evidence="3" id="KW-1185">Reference proteome</keyword>
<reference evidence="2 3" key="1">
    <citation type="submission" date="2013-11" db="EMBL/GenBank/DDBJ databases">
        <title>The Genome Sequence of Phytophthora parasitica P1569.</title>
        <authorList>
            <consortium name="The Broad Institute Genomics Platform"/>
            <person name="Russ C."/>
            <person name="Tyler B."/>
            <person name="Panabieres F."/>
            <person name="Shan W."/>
            <person name="Tripathy S."/>
            <person name="Grunwald N."/>
            <person name="Machado M."/>
            <person name="Johnson C.S."/>
            <person name="Arredondo F."/>
            <person name="Hong C."/>
            <person name="Coffey M."/>
            <person name="Young S.K."/>
            <person name="Zeng Q."/>
            <person name="Gargeya S."/>
            <person name="Fitzgerald M."/>
            <person name="Abouelleil A."/>
            <person name="Alvarado L."/>
            <person name="Chapman S.B."/>
            <person name="Gainer-Dewar J."/>
            <person name="Goldberg J."/>
            <person name="Griggs A."/>
            <person name="Gujja S."/>
            <person name="Hansen M."/>
            <person name="Howarth C."/>
            <person name="Imamovic A."/>
            <person name="Ireland A."/>
            <person name="Larimer J."/>
            <person name="McCowan C."/>
            <person name="Murphy C."/>
            <person name="Pearson M."/>
            <person name="Poon T.W."/>
            <person name="Priest M."/>
            <person name="Roberts A."/>
            <person name="Saif S."/>
            <person name="Shea T."/>
            <person name="Sykes S."/>
            <person name="Wortman J."/>
            <person name="Nusbaum C."/>
            <person name="Birren B."/>
        </authorList>
    </citation>
    <scope>NUCLEOTIDE SEQUENCE [LARGE SCALE GENOMIC DNA]</scope>
    <source>
        <strain evidence="2 3">P1569</strain>
    </source>
</reference>
<dbReference type="Proteomes" id="UP000018721">
    <property type="component" value="Unassembled WGS sequence"/>
</dbReference>